<dbReference type="SUPFAM" id="SSF55874">
    <property type="entry name" value="ATPase domain of HSP90 chaperone/DNA topoisomerase II/histidine kinase"/>
    <property type="match status" value="1"/>
</dbReference>
<dbReference type="Pfam" id="PF02518">
    <property type="entry name" value="HATPase_c"/>
    <property type="match status" value="1"/>
</dbReference>
<dbReference type="EC" id="2.7.13.3" evidence="2"/>
<protein>
    <recommendedName>
        <fullName evidence="2">histidine kinase</fullName>
        <ecNumber evidence="2">2.7.13.3</ecNumber>
    </recommendedName>
</protein>
<dbReference type="InterPro" id="IPR036390">
    <property type="entry name" value="WH_DNA-bd_sf"/>
</dbReference>
<dbReference type="PRINTS" id="PR00344">
    <property type="entry name" value="BCTRLSENSOR"/>
</dbReference>
<dbReference type="EMBL" id="SSTJ01000014">
    <property type="protein sequence ID" value="THG36540.1"/>
    <property type="molecule type" value="Genomic_DNA"/>
</dbReference>
<evidence type="ECO:0000313" key="5">
    <source>
        <dbReference type="EMBL" id="THG36540.1"/>
    </source>
</evidence>
<dbReference type="SUPFAM" id="SSF46785">
    <property type="entry name" value="Winged helix' DNA-binding domain"/>
    <property type="match status" value="1"/>
</dbReference>
<organism evidence="5 6">
    <name type="scientific">Adlercreutzia caecimuris</name>
    <dbReference type="NCBI Taxonomy" id="671266"/>
    <lineage>
        <taxon>Bacteria</taxon>
        <taxon>Bacillati</taxon>
        <taxon>Actinomycetota</taxon>
        <taxon>Coriobacteriia</taxon>
        <taxon>Eggerthellales</taxon>
        <taxon>Eggerthellaceae</taxon>
        <taxon>Adlercreutzia</taxon>
    </lineage>
</organism>
<evidence type="ECO:0000256" key="1">
    <source>
        <dbReference type="ARBA" id="ARBA00000085"/>
    </source>
</evidence>
<evidence type="ECO:0000256" key="2">
    <source>
        <dbReference type="ARBA" id="ARBA00012438"/>
    </source>
</evidence>
<comment type="caution">
    <text evidence="5">The sequence shown here is derived from an EMBL/GenBank/DDBJ whole genome shotgun (WGS) entry which is preliminary data.</text>
</comment>
<evidence type="ECO:0000259" key="4">
    <source>
        <dbReference type="SMART" id="SM00387"/>
    </source>
</evidence>
<keyword evidence="3" id="KW-0902">Two-component regulatory system</keyword>
<dbReference type="GO" id="GO:0004673">
    <property type="term" value="F:protein histidine kinase activity"/>
    <property type="evidence" value="ECO:0007669"/>
    <property type="project" value="UniProtKB-EC"/>
</dbReference>
<dbReference type="SMART" id="SM00387">
    <property type="entry name" value="HATPase_c"/>
    <property type="match status" value="1"/>
</dbReference>
<sequence length="363" mass="38597">METKPPSQSPNAPFDYSFVDTVGNIAIYDDLLSGPRVVKVQPADTATYIESLASGIYEYAREAGGSIPYTVIREVSENFIHAQFKEVLVTIRDQGNTISFADHGPGIPSKEKAQMPGFSSAVEPMRNYIRGVGSGLPIVREYLESSHGTITIEDNLGTGAVVTISLARGADEELEEPFDESGLGRQDPFQAPIQAPMTPYGAPQAGVAIPEASGSVFPAQTVAPAYPYSAPVTCPPTSPYPAAGNPYGTAAAQPYPQATYPPTAGQPYGATPHPAPYPPYGSAPAYGQAPPMPAPALNEKERLYLKMLASEGPLGPTEMAKLTDGKPNTVFYAFERLEQAGLIQKMGKQRSLTPYGQQVAQNL</sequence>
<dbReference type="GO" id="GO:0000160">
    <property type="term" value="P:phosphorelay signal transduction system"/>
    <property type="evidence" value="ECO:0007669"/>
    <property type="project" value="UniProtKB-KW"/>
</dbReference>
<dbReference type="InterPro" id="IPR003594">
    <property type="entry name" value="HATPase_dom"/>
</dbReference>
<dbReference type="InterPro" id="IPR036890">
    <property type="entry name" value="HATPase_C_sf"/>
</dbReference>
<comment type="catalytic activity">
    <reaction evidence="1">
        <text>ATP + protein L-histidine = ADP + protein N-phospho-L-histidine.</text>
        <dbReference type="EC" id="2.7.13.3"/>
    </reaction>
</comment>
<feature type="domain" description="Histidine kinase/HSP90-like ATPase" evidence="4">
    <location>
        <begin position="63"/>
        <end position="170"/>
    </location>
</feature>
<evidence type="ECO:0000256" key="3">
    <source>
        <dbReference type="ARBA" id="ARBA00023012"/>
    </source>
</evidence>
<reference evidence="5 6" key="1">
    <citation type="submission" date="2019-04" db="EMBL/GenBank/DDBJ databases">
        <title>Microbes associate with the intestines of laboratory mice.</title>
        <authorList>
            <person name="Navarre W."/>
            <person name="Wong E."/>
            <person name="Huang K.C."/>
            <person name="Tropini C."/>
            <person name="Ng K."/>
            <person name="Yu B."/>
        </authorList>
    </citation>
    <scope>NUCLEOTIDE SEQUENCE [LARGE SCALE GENOMIC DNA]</scope>
    <source>
        <strain evidence="5 6">NM80_B27</strain>
    </source>
</reference>
<dbReference type="InterPro" id="IPR004358">
    <property type="entry name" value="Sig_transdc_His_kin-like_C"/>
</dbReference>
<dbReference type="Proteomes" id="UP000308978">
    <property type="component" value="Unassembled WGS sequence"/>
</dbReference>
<dbReference type="RefSeq" id="WP_136435365.1">
    <property type="nucleotide sequence ID" value="NZ_SSTJ01000014.1"/>
</dbReference>
<proteinExistence type="predicted"/>
<dbReference type="AlphaFoldDB" id="A0A4S4FZH9"/>
<name>A0A4S4FZH9_9ACTN</name>
<accession>A0A4S4FZH9</accession>
<evidence type="ECO:0000313" key="6">
    <source>
        <dbReference type="Proteomes" id="UP000308978"/>
    </source>
</evidence>
<gene>
    <name evidence="5" type="ORF">E5986_09400</name>
</gene>
<dbReference type="Gene3D" id="3.30.565.10">
    <property type="entry name" value="Histidine kinase-like ATPase, C-terminal domain"/>
    <property type="match status" value="1"/>
</dbReference>